<dbReference type="STRING" id="4999.A0A1Y1U7I0"/>
<feature type="transmembrane region" description="Helical" evidence="2">
    <location>
        <begin position="296"/>
        <end position="315"/>
    </location>
</feature>
<evidence type="ECO:0000313" key="4">
    <source>
        <dbReference type="Proteomes" id="UP000193218"/>
    </source>
</evidence>
<dbReference type="AlphaFoldDB" id="A0A1Y1U7I0"/>
<organism evidence="3 4">
    <name type="scientific">Kockovaella imperatae</name>
    <dbReference type="NCBI Taxonomy" id="4999"/>
    <lineage>
        <taxon>Eukaryota</taxon>
        <taxon>Fungi</taxon>
        <taxon>Dikarya</taxon>
        <taxon>Basidiomycota</taxon>
        <taxon>Agaricomycotina</taxon>
        <taxon>Tremellomycetes</taxon>
        <taxon>Tremellales</taxon>
        <taxon>Cuniculitremaceae</taxon>
        <taxon>Kockovaella</taxon>
    </lineage>
</organism>
<keyword evidence="2" id="KW-0812">Transmembrane</keyword>
<keyword evidence="2" id="KW-0472">Membrane</keyword>
<feature type="transmembrane region" description="Helical" evidence="2">
    <location>
        <begin position="6"/>
        <end position="27"/>
    </location>
</feature>
<name>A0A1Y1U7I0_9TREE</name>
<dbReference type="RefSeq" id="XP_021868261.1">
    <property type="nucleotide sequence ID" value="XM_022017056.1"/>
</dbReference>
<dbReference type="OrthoDB" id="2384193at2759"/>
<dbReference type="GeneID" id="33558865"/>
<feature type="transmembrane region" description="Helical" evidence="2">
    <location>
        <begin position="174"/>
        <end position="196"/>
    </location>
</feature>
<reference evidence="3 4" key="1">
    <citation type="submission" date="2017-03" db="EMBL/GenBank/DDBJ databases">
        <title>Widespread Adenine N6-methylation of Active Genes in Fungi.</title>
        <authorList>
            <consortium name="DOE Joint Genome Institute"/>
            <person name="Mondo S.J."/>
            <person name="Dannebaum R.O."/>
            <person name="Kuo R.C."/>
            <person name="Louie K.B."/>
            <person name="Bewick A.J."/>
            <person name="Labutti K."/>
            <person name="Haridas S."/>
            <person name="Kuo A."/>
            <person name="Salamov A."/>
            <person name="Ahrendt S.R."/>
            <person name="Lau R."/>
            <person name="Bowen B.P."/>
            <person name="Lipzen A."/>
            <person name="Sullivan W."/>
            <person name="Andreopoulos W.B."/>
            <person name="Clum A."/>
            <person name="Lindquist E."/>
            <person name="Daum C."/>
            <person name="Northen T.R."/>
            <person name="Ramamoorthy G."/>
            <person name="Schmitz R.J."/>
            <person name="Gryganskyi A."/>
            <person name="Culley D."/>
            <person name="Magnuson J."/>
            <person name="James T.Y."/>
            <person name="O'Malley M.A."/>
            <person name="Stajich J.E."/>
            <person name="Spatafora J.W."/>
            <person name="Visel A."/>
            <person name="Grigoriev I.V."/>
        </authorList>
    </citation>
    <scope>NUCLEOTIDE SEQUENCE [LARGE SCALE GENOMIC DNA]</scope>
    <source>
        <strain evidence="3 4">NRRL Y-17943</strain>
    </source>
</reference>
<sequence length="450" mass="50259">MCHTSPAASVLSLFVTVIGAIFVAWHIRSFDGGKCLLFTRRDAFRWGRSVRGRQGITDWSSDIDDVDGVAGLRGFAGQSIWLNVKFLTWCGIITWIKYQEAYGVIPVGPDEVEILPVPFQLWSATRQTLMRNGYHVMSVGWALMLAVHGEETLYWGYLINAIRSRNNESWFKSIYFKLWVAGSLAVICIMPAAGSIETKNIVKMENNIFLAGSVVAIINFVSSLWLIVVFPGFINESRKQGANPEVLGRLHYFKELNLARTVFRLLYSATLMALSVDGYTKHAFLNTTPFWTDCLFVSAYFSAFISTCISLMILLPRSMTSEAGMGRTTAPVFVRQPAGPFGVRKVRRDDGASIRPRDLERQSNPWGALGERLNLDRADLEDLAESHSSADAFDLPFAAQPGSRMLRDGEEPKQNLPGQLKDFRGPLDVNRPQEPMDLNIVVTSTTVVDK</sequence>
<evidence type="ECO:0000256" key="2">
    <source>
        <dbReference type="SAM" id="Phobius"/>
    </source>
</evidence>
<keyword evidence="4" id="KW-1185">Reference proteome</keyword>
<dbReference type="InParanoid" id="A0A1Y1U7I0"/>
<proteinExistence type="predicted"/>
<dbReference type="EMBL" id="NBSH01000016">
    <property type="protein sequence ID" value="ORX33973.1"/>
    <property type="molecule type" value="Genomic_DNA"/>
</dbReference>
<keyword evidence="2" id="KW-1133">Transmembrane helix</keyword>
<dbReference type="Proteomes" id="UP000193218">
    <property type="component" value="Unassembled WGS sequence"/>
</dbReference>
<comment type="caution">
    <text evidence="3">The sequence shown here is derived from an EMBL/GenBank/DDBJ whole genome shotgun (WGS) entry which is preliminary data.</text>
</comment>
<protein>
    <submittedName>
        <fullName evidence="3">Uncharacterized protein</fullName>
    </submittedName>
</protein>
<gene>
    <name evidence="3" type="ORF">BD324DRAFT_637852</name>
</gene>
<evidence type="ECO:0000256" key="1">
    <source>
        <dbReference type="SAM" id="MobiDB-lite"/>
    </source>
</evidence>
<feature type="region of interest" description="Disordered" evidence="1">
    <location>
        <begin position="402"/>
        <end position="432"/>
    </location>
</feature>
<feature type="transmembrane region" description="Helical" evidence="2">
    <location>
        <begin position="208"/>
        <end position="230"/>
    </location>
</feature>
<accession>A0A1Y1U7I0</accession>
<evidence type="ECO:0000313" key="3">
    <source>
        <dbReference type="EMBL" id="ORX33973.1"/>
    </source>
</evidence>